<evidence type="ECO:0000313" key="7">
    <source>
        <dbReference type="Proteomes" id="UP000254602"/>
    </source>
</evidence>
<evidence type="ECO:0000259" key="5">
    <source>
        <dbReference type="Pfam" id="PF13435"/>
    </source>
</evidence>
<dbReference type="Pfam" id="PF13646">
    <property type="entry name" value="HEAT_2"/>
    <property type="match status" value="1"/>
</dbReference>
<dbReference type="InterPro" id="IPR051829">
    <property type="entry name" value="Multiheme_Cytochr_ET"/>
</dbReference>
<dbReference type="SUPFAM" id="SSF48695">
    <property type="entry name" value="Multiheme cytochromes"/>
    <property type="match status" value="1"/>
</dbReference>
<protein>
    <submittedName>
        <fullName evidence="6">TPR domain-containing protein</fullName>
    </submittedName>
</protein>
<organism evidence="6 7">
    <name type="scientific">Pseudomonas putida</name>
    <name type="common">Arthrobacter siderocapsulatus</name>
    <dbReference type="NCBI Taxonomy" id="303"/>
    <lineage>
        <taxon>Bacteria</taxon>
        <taxon>Pseudomonadati</taxon>
        <taxon>Pseudomonadota</taxon>
        <taxon>Gammaproteobacteria</taxon>
        <taxon>Pseudomonadales</taxon>
        <taxon>Pseudomonadaceae</taxon>
        <taxon>Pseudomonas</taxon>
    </lineage>
</organism>
<feature type="repeat" description="TPR" evidence="2">
    <location>
        <begin position="594"/>
        <end position="627"/>
    </location>
</feature>
<keyword evidence="3" id="KW-1133">Transmembrane helix</keyword>
<accession>A0A379KQY1</accession>
<gene>
    <name evidence="6" type="primary">yrrB</name>
    <name evidence="6" type="ORF">NCTC7914_04033</name>
</gene>
<reference evidence="6 7" key="1">
    <citation type="submission" date="2018-06" db="EMBL/GenBank/DDBJ databases">
        <authorList>
            <consortium name="Pathogen Informatics"/>
            <person name="Doyle S."/>
        </authorList>
    </citation>
    <scope>NUCLEOTIDE SEQUENCE [LARGE SCALE GENOMIC DNA]</scope>
    <source>
        <strain evidence="6 7">NCTC7914</strain>
    </source>
</reference>
<dbReference type="InterPro" id="IPR011989">
    <property type="entry name" value="ARM-like"/>
</dbReference>
<name>A0A379KQY1_PSEPU</name>
<evidence type="ECO:0000256" key="3">
    <source>
        <dbReference type="SAM" id="Phobius"/>
    </source>
</evidence>
<dbReference type="CDD" id="cd08168">
    <property type="entry name" value="Cytochrom_C3"/>
    <property type="match status" value="1"/>
</dbReference>
<dbReference type="Pfam" id="PF13435">
    <property type="entry name" value="Cytochrome_C554"/>
    <property type="match status" value="1"/>
</dbReference>
<evidence type="ECO:0000256" key="1">
    <source>
        <dbReference type="ARBA" id="ARBA00022729"/>
    </source>
</evidence>
<sequence>MGRCNEGEGAFWYFGIGWCLAVVITLLLGPNAIAVAAEGPGQLPGPAKETEGYVATATCLGCHTTQAQAWKDSDHGWAMREATETNVLGNFKDAAFDEAGVKARFFRKADGFFVNTEGEDGQPADFQILYTFGHYPLQQYLVALPRGRLQALTIAWDSRAQGEGGQRWFSLYPGQRFAPDDPLHWTGRYQNWNGMCADCHSTQLLKNYDDRQDSFASTWKEQNVGCQSCHGPGQAHVDWAKQAAPGDHAQASAKDMGLAVDYKALGSQGQVEQCAFCHSRRQTLGVGQLPGHPQLDQSLPATLRTGLYHADGQIDGEVYEFGSFTQSKMYAAGVGCTDCHNPHTNKVKVEGNGLCLQCHNGNPPVARFASLQAKDYDTPAHHHHAPGSPGAQCVSCHMPTKTYMVVDPRRDHSLRIPRPDLASKVDSPDACTACHTDQQPAWAAKAIEGWFGEPRRPVLFGEAFQAVRNGDGIPLSLLGTVLADKGKPAIVRATAAEQMADLGPQALISLGWALKDPSPLVRAYAVSGFVSVPAQQRLKPLLPLLEDPALAVRDEAVRALADVPKAQVPAQSLDAFSTALADYETRLRGNADLPGGRLNLAVLLSRQGRQGEAMDQYRQALRLDPYFVPARVNLANLATGENQLDEAEKVLRAGVALDKMPATDRGNLAYMLALLLVERRQPEEALGWMETAAVALPGNTRIRYNQGLLLSRMNRRDEALVALERGLEQAPDNADLLYSLIYLHALAGERSEAYAYVQRMRKVAPDDPRLQGIEPYWQKYESTN</sequence>
<dbReference type="PROSITE" id="PS50005">
    <property type="entry name" value="TPR"/>
    <property type="match status" value="2"/>
</dbReference>
<feature type="domain" description="Doubled CXXCH motif" evidence="4">
    <location>
        <begin position="335"/>
        <end position="361"/>
    </location>
</feature>
<keyword evidence="3" id="KW-0812">Transmembrane</keyword>
<feature type="transmembrane region" description="Helical" evidence="3">
    <location>
        <begin position="12"/>
        <end position="33"/>
    </location>
</feature>
<evidence type="ECO:0000256" key="2">
    <source>
        <dbReference type="PROSITE-ProRule" id="PRU00339"/>
    </source>
</evidence>
<dbReference type="EMBL" id="UGUY01000001">
    <property type="protein sequence ID" value="SUD69885.1"/>
    <property type="molecule type" value="Genomic_DNA"/>
</dbReference>
<dbReference type="InterPro" id="IPR011990">
    <property type="entry name" value="TPR-like_helical_dom_sf"/>
</dbReference>
<dbReference type="PANTHER" id="PTHR35038">
    <property type="entry name" value="DISSIMILATORY SULFITE REDUCTASE SIRA"/>
    <property type="match status" value="1"/>
</dbReference>
<keyword evidence="1" id="KW-0732">Signal</keyword>
<dbReference type="Gene3D" id="1.25.40.10">
    <property type="entry name" value="Tetratricopeptide repeat domain"/>
    <property type="match status" value="1"/>
</dbReference>
<feature type="repeat" description="TPR" evidence="2">
    <location>
        <begin position="700"/>
        <end position="733"/>
    </location>
</feature>
<dbReference type="Pfam" id="PF09699">
    <property type="entry name" value="Paired_CXXCH_1"/>
    <property type="match status" value="1"/>
</dbReference>
<dbReference type="RefSeq" id="WP_115274937.1">
    <property type="nucleotide sequence ID" value="NZ_UGUY01000001.1"/>
</dbReference>
<dbReference type="SMART" id="SM00028">
    <property type="entry name" value="TPR"/>
    <property type="match status" value="4"/>
</dbReference>
<keyword evidence="2" id="KW-0802">TPR repeat</keyword>
<dbReference type="Gene3D" id="1.25.10.10">
    <property type="entry name" value="Leucine-rich Repeat Variant"/>
    <property type="match status" value="1"/>
</dbReference>
<dbReference type="Pfam" id="PF14559">
    <property type="entry name" value="TPR_19"/>
    <property type="match status" value="2"/>
</dbReference>
<dbReference type="InterPro" id="IPR036280">
    <property type="entry name" value="Multihaem_cyt_sf"/>
</dbReference>
<dbReference type="PANTHER" id="PTHR35038:SF8">
    <property type="entry name" value="C-TYPE POLYHEME CYTOCHROME OMCC"/>
    <property type="match status" value="1"/>
</dbReference>
<dbReference type="InterPro" id="IPR023155">
    <property type="entry name" value="Cyt_c-552/4"/>
</dbReference>
<keyword evidence="3" id="KW-0472">Membrane</keyword>
<evidence type="ECO:0000259" key="4">
    <source>
        <dbReference type="Pfam" id="PF09699"/>
    </source>
</evidence>
<dbReference type="InterPro" id="IPR019734">
    <property type="entry name" value="TPR_rpt"/>
</dbReference>
<dbReference type="Proteomes" id="UP000254602">
    <property type="component" value="Unassembled WGS sequence"/>
</dbReference>
<dbReference type="InterPro" id="IPR010177">
    <property type="entry name" value="Paired_CXXCH_1"/>
</dbReference>
<dbReference type="Gene3D" id="1.10.1130.10">
    <property type="entry name" value="Flavocytochrome C3, Chain A"/>
    <property type="match status" value="2"/>
</dbReference>
<feature type="domain" description="Cytochrome c-552/4" evidence="5">
    <location>
        <begin position="194"/>
        <end position="231"/>
    </location>
</feature>
<dbReference type="SUPFAM" id="SSF48452">
    <property type="entry name" value="TPR-like"/>
    <property type="match status" value="1"/>
</dbReference>
<proteinExistence type="predicted"/>
<dbReference type="AlphaFoldDB" id="A0A379KQY1"/>
<evidence type="ECO:0000313" key="6">
    <source>
        <dbReference type="EMBL" id="SUD69885.1"/>
    </source>
</evidence>